<dbReference type="EMBL" id="MNPL01001908">
    <property type="protein sequence ID" value="OQR78705.1"/>
    <property type="molecule type" value="Genomic_DNA"/>
</dbReference>
<keyword evidence="1" id="KW-0812">Transmembrane</keyword>
<keyword evidence="1" id="KW-0472">Membrane</keyword>
<sequence>MCARRKAIDFVSKYCGTGVMLWQRVAFMRALERVRYTSSRTCKSKSSAADNIDEPVVYSTSKASQWKARQTFRPPQRVQDMPSAQPISVLISMGAFMLYFFVLREENDVDEMLYRPLNETIPGIDKTDWGIARFGKK</sequence>
<dbReference type="InterPro" id="IPR029160">
    <property type="entry name" value="UQCC4"/>
</dbReference>
<dbReference type="PANTHER" id="PTHR35268">
    <property type="entry name" value="PROTEIN CCSMST1"/>
    <property type="match status" value="1"/>
</dbReference>
<dbReference type="OrthoDB" id="5783753at2759"/>
<keyword evidence="1" id="KW-1133">Transmembrane helix</keyword>
<dbReference type="AlphaFoldDB" id="A0A1V9XYY7"/>
<comment type="caution">
    <text evidence="2">The sequence shown here is derived from an EMBL/GenBank/DDBJ whole genome shotgun (WGS) entry which is preliminary data.</text>
</comment>
<accession>A0A1V9XYY7</accession>
<feature type="transmembrane region" description="Helical" evidence="1">
    <location>
        <begin position="83"/>
        <end position="102"/>
    </location>
</feature>
<proteinExistence type="predicted"/>
<evidence type="ECO:0000313" key="3">
    <source>
        <dbReference type="Proteomes" id="UP000192247"/>
    </source>
</evidence>
<protein>
    <submittedName>
        <fullName evidence="2">Uncharacterized protein</fullName>
    </submittedName>
</protein>
<keyword evidence="3" id="KW-1185">Reference proteome</keyword>
<dbReference type="InParanoid" id="A0A1V9XYY7"/>
<dbReference type="Pfam" id="PF15013">
    <property type="entry name" value="CCSMST1"/>
    <property type="match status" value="1"/>
</dbReference>
<evidence type="ECO:0000256" key="1">
    <source>
        <dbReference type="SAM" id="Phobius"/>
    </source>
</evidence>
<organism evidence="2 3">
    <name type="scientific">Tropilaelaps mercedesae</name>
    <dbReference type="NCBI Taxonomy" id="418985"/>
    <lineage>
        <taxon>Eukaryota</taxon>
        <taxon>Metazoa</taxon>
        <taxon>Ecdysozoa</taxon>
        <taxon>Arthropoda</taxon>
        <taxon>Chelicerata</taxon>
        <taxon>Arachnida</taxon>
        <taxon>Acari</taxon>
        <taxon>Parasitiformes</taxon>
        <taxon>Mesostigmata</taxon>
        <taxon>Gamasina</taxon>
        <taxon>Dermanyssoidea</taxon>
        <taxon>Laelapidae</taxon>
        <taxon>Tropilaelaps</taxon>
    </lineage>
</organism>
<gene>
    <name evidence="2" type="ORF">BIW11_06233</name>
</gene>
<name>A0A1V9XYY7_9ACAR</name>
<reference evidence="2 3" key="1">
    <citation type="journal article" date="2017" name="Gigascience">
        <title>Draft genome of the honey bee ectoparasitic mite, Tropilaelaps mercedesae, is shaped by the parasitic life history.</title>
        <authorList>
            <person name="Dong X."/>
            <person name="Armstrong S.D."/>
            <person name="Xia D."/>
            <person name="Makepeace B.L."/>
            <person name="Darby A.C."/>
            <person name="Kadowaki T."/>
        </authorList>
    </citation>
    <scope>NUCLEOTIDE SEQUENCE [LARGE SCALE GENOMIC DNA]</scope>
    <source>
        <strain evidence="2">Wuxi-XJTLU</strain>
    </source>
</reference>
<dbReference type="PANTHER" id="PTHR35268:SF1">
    <property type="entry name" value="UBIQUINOL-CYTOCHROME-C REDUCTASE COMPLEX ASSEMBLY FACTOR 4"/>
    <property type="match status" value="1"/>
</dbReference>
<evidence type="ECO:0000313" key="2">
    <source>
        <dbReference type="EMBL" id="OQR78705.1"/>
    </source>
</evidence>
<dbReference type="Proteomes" id="UP000192247">
    <property type="component" value="Unassembled WGS sequence"/>
</dbReference>